<name>U6GIY1_EIMAC</name>
<evidence type="ECO:0000313" key="3">
    <source>
        <dbReference type="Proteomes" id="UP000018050"/>
    </source>
</evidence>
<feature type="region of interest" description="Disordered" evidence="1">
    <location>
        <begin position="125"/>
        <end position="146"/>
    </location>
</feature>
<reference evidence="2" key="1">
    <citation type="submission" date="2013-10" db="EMBL/GenBank/DDBJ databases">
        <title>Genomic analysis of the causative agents of coccidiosis in chickens.</title>
        <authorList>
            <person name="Reid A.J."/>
            <person name="Blake D."/>
            <person name="Billington K."/>
            <person name="Browne H."/>
            <person name="Dunn M."/>
            <person name="Hung S."/>
            <person name="Kawahara F."/>
            <person name="Miranda-Saavedra D."/>
            <person name="Mourier T."/>
            <person name="Nagra H."/>
            <person name="Otto T.D."/>
            <person name="Rawlings N."/>
            <person name="Sanchez A."/>
            <person name="Sanders M."/>
            <person name="Subramaniam C."/>
            <person name="Tay Y."/>
            <person name="Dear P."/>
            <person name="Doerig C."/>
            <person name="Gruber A."/>
            <person name="Parkinson J."/>
            <person name="Shirley M."/>
            <person name="Wan K.L."/>
            <person name="Berriman M."/>
            <person name="Tomley F."/>
            <person name="Pain A."/>
        </authorList>
    </citation>
    <scope>NUCLEOTIDE SEQUENCE</scope>
    <source>
        <strain evidence="2">Houghton</strain>
    </source>
</reference>
<feature type="region of interest" description="Disordered" evidence="1">
    <location>
        <begin position="35"/>
        <end position="113"/>
    </location>
</feature>
<feature type="compositionally biased region" description="Polar residues" evidence="1">
    <location>
        <begin position="194"/>
        <end position="223"/>
    </location>
</feature>
<evidence type="ECO:0000256" key="1">
    <source>
        <dbReference type="SAM" id="MobiDB-lite"/>
    </source>
</evidence>
<dbReference type="VEuPathDB" id="ToxoDB:EAH_00014050"/>
<feature type="compositionally biased region" description="Basic residues" evidence="1">
    <location>
        <begin position="35"/>
        <end position="44"/>
    </location>
</feature>
<evidence type="ECO:0000313" key="2">
    <source>
        <dbReference type="EMBL" id="CDI80206.1"/>
    </source>
</evidence>
<dbReference type="AlphaFoldDB" id="U6GIY1"/>
<accession>U6GIY1</accession>
<organism evidence="2 3">
    <name type="scientific">Eimeria acervulina</name>
    <name type="common">Coccidian parasite</name>
    <dbReference type="NCBI Taxonomy" id="5801"/>
    <lineage>
        <taxon>Eukaryota</taxon>
        <taxon>Sar</taxon>
        <taxon>Alveolata</taxon>
        <taxon>Apicomplexa</taxon>
        <taxon>Conoidasida</taxon>
        <taxon>Coccidia</taxon>
        <taxon>Eucoccidiorida</taxon>
        <taxon>Eimeriorina</taxon>
        <taxon>Eimeriidae</taxon>
        <taxon>Eimeria</taxon>
    </lineage>
</organism>
<dbReference type="Proteomes" id="UP000018050">
    <property type="component" value="Unassembled WGS sequence"/>
</dbReference>
<dbReference type="GeneID" id="25269475"/>
<feature type="compositionally biased region" description="Polar residues" evidence="1">
    <location>
        <begin position="85"/>
        <end position="107"/>
    </location>
</feature>
<protein>
    <submittedName>
        <fullName evidence="2">Uncharacterized protein</fullName>
    </submittedName>
</protein>
<proteinExistence type="predicted"/>
<feature type="region of interest" description="Disordered" evidence="1">
    <location>
        <begin position="178"/>
        <end position="223"/>
    </location>
</feature>
<reference evidence="2" key="2">
    <citation type="submission" date="2013-10" db="EMBL/GenBank/DDBJ databases">
        <authorList>
            <person name="Aslett M."/>
        </authorList>
    </citation>
    <scope>NUCLEOTIDE SEQUENCE</scope>
    <source>
        <strain evidence="2">Houghton</strain>
    </source>
</reference>
<gene>
    <name evidence="2" type="ORF">EAH_00014050</name>
</gene>
<dbReference type="RefSeq" id="XP_013249803.1">
    <property type="nucleotide sequence ID" value="XM_013394349.1"/>
</dbReference>
<feature type="compositionally biased region" description="Basic and acidic residues" evidence="1">
    <location>
        <begin position="52"/>
        <end position="64"/>
    </location>
</feature>
<sequence length="223" mass="24409">MKLREGLDGHCPVKKISVMPPECRQPKLYRVWRRPHGGCQRKHPNASAAEQYQRKGEQLKEGTHPSRPADPCETERFVKGPVANGTIQETETPSQKQGESTESSTMVPESHKLSVRFSPNVSLASLPSAARTPSIPRGSLSHSQKLQCNEWISKRNLKVERELFAKTVWSPWKAVSSLADSPVHHVQDVKSASKRSTGSPEGKNSSKSLEPATIQTGASSGAA</sequence>
<dbReference type="EMBL" id="HG671156">
    <property type="protein sequence ID" value="CDI80206.1"/>
    <property type="molecule type" value="Genomic_DNA"/>
</dbReference>
<keyword evidence="3" id="KW-1185">Reference proteome</keyword>